<dbReference type="InterPro" id="IPR001356">
    <property type="entry name" value="HD"/>
</dbReference>
<accession>A0AAJ7IWM5</accession>
<evidence type="ECO:0000256" key="10">
    <source>
        <dbReference type="RuleBase" id="RU000682"/>
    </source>
</evidence>
<dbReference type="InterPro" id="IPR020479">
    <property type="entry name" value="HD_metazoa"/>
</dbReference>
<keyword evidence="8 9" id="KW-0539">Nucleus</keyword>
<evidence type="ECO:0000256" key="1">
    <source>
        <dbReference type="ARBA" id="ARBA00004123"/>
    </source>
</evidence>
<keyword evidence="13" id="KW-1185">Reference proteome</keyword>
<evidence type="ECO:0000259" key="12">
    <source>
        <dbReference type="PROSITE" id="PS50071"/>
    </source>
</evidence>
<dbReference type="KEGG" id="ccal:108623958"/>
<proteinExistence type="predicted"/>
<evidence type="ECO:0000256" key="11">
    <source>
        <dbReference type="SAM" id="MobiDB-lite"/>
    </source>
</evidence>
<dbReference type="Gene3D" id="1.10.10.60">
    <property type="entry name" value="Homeodomain-like"/>
    <property type="match status" value="1"/>
</dbReference>
<dbReference type="GO" id="GO:0045944">
    <property type="term" value="P:positive regulation of transcription by RNA polymerase II"/>
    <property type="evidence" value="ECO:0007669"/>
    <property type="project" value="InterPro"/>
</dbReference>
<feature type="DNA-binding region" description="Homeobox" evidence="9">
    <location>
        <begin position="197"/>
        <end position="256"/>
    </location>
</feature>
<evidence type="ECO:0000256" key="5">
    <source>
        <dbReference type="ARBA" id="ARBA00023155"/>
    </source>
</evidence>
<keyword evidence="6" id="KW-0010">Activator</keyword>
<dbReference type="PANTHER" id="PTHR24328:SF7">
    <property type="entry name" value="BUTTONLESS"/>
    <property type="match status" value="1"/>
</dbReference>
<dbReference type="GO" id="GO:0000981">
    <property type="term" value="F:DNA-binding transcription factor activity, RNA polymerase II-specific"/>
    <property type="evidence" value="ECO:0007669"/>
    <property type="project" value="InterPro"/>
</dbReference>
<gene>
    <name evidence="14" type="primary">LOC108623958</name>
</gene>
<feature type="compositionally biased region" description="Basic and acidic residues" evidence="11">
    <location>
        <begin position="181"/>
        <end position="200"/>
    </location>
</feature>
<dbReference type="PRINTS" id="PR00024">
    <property type="entry name" value="HOMEOBOX"/>
</dbReference>
<dbReference type="Pfam" id="PF00046">
    <property type="entry name" value="Homeodomain"/>
    <property type="match status" value="1"/>
</dbReference>
<keyword evidence="2" id="KW-0217">Developmental protein</keyword>
<comment type="subcellular location">
    <subcellularLocation>
        <location evidence="1 9 10">Nucleus</location>
    </subcellularLocation>
</comment>
<dbReference type="GO" id="GO:0000978">
    <property type="term" value="F:RNA polymerase II cis-regulatory region sequence-specific DNA binding"/>
    <property type="evidence" value="ECO:0007669"/>
    <property type="project" value="TreeGrafter"/>
</dbReference>
<evidence type="ECO:0000256" key="2">
    <source>
        <dbReference type="ARBA" id="ARBA00022473"/>
    </source>
</evidence>
<dbReference type="GO" id="GO:0005634">
    <property type="term" value="C:nucleus"/>
    <property type="evidence" value="ECO:0007669"/>
    <property type="project" value="UniProtKB-SubCell"/>
</dbReference>
<dbReference type="SUPFAM" id="SSF46689">
    <property type="entry name" value="Homeodomain-like"/>
    <property type="match status" value="1"/>
</dbReference>
<dbReference type="GeneID" id="108623958"/>
<feature type="domain" description="Homeobox" evidence="12">
    <location>
        <begin position="195"/>
        <end position="255"/>
    </location>
</feature>
<evidence type="ECO:0000256" key="4">
    <source>
        <dbReference type="ARBA" id="ARBA00023125"/>
    </source>
</evidence>
<evidence type="ECO:0000256" key="8">
    <source>
        <dbReference type="ARBA" id="ARBA00023242"/>
    </source>
</evidence>
<reference evidence="14" key="1">
    <citation type="submission" date="2025-08" db="UniProtKB">
        <authorList>
            <consortium name="RefSeq"/>
        </authorList>
    </citation>
    <scope>IDENTIFICATION</scope>
    <source>
        <tissue evidence="14">Whole body</tissue>
    </source>
</reference>
<protein>
    <submittedName>
        <fullName evidence="14">Homeobox protein Hox-B4a-like</fullName>
    </submittedName>
</protein>
<evidence type="ECO:0000256" key="7">
    <source>
        <dbReference type="ARBA" id="ARBA00023163"/>
    </source>
</evidence>
<dbReference type="InterPro" id="IPR017970">
    <property type="entry name" value="Homeobox_CS"/>
</dbReference>
<evidence type="ECO:0000256" key="6">
    <source>
        <dbReference type="ARBA" id="ARBA00023159"/>
    </source>
</evidence>
<keyword evidence="3" id="KW-0805">Transcription regulation</keyword>
<dbReference type="SMART" id="SM00389">
    <property type="entry name" value="HOX"/>
    <property type="match status" value="1"/>
</dbReference>
<name>A0AAJ7IWM5_9HYME</name>
<evidence type="ECO:0000256" key="9">
    <source>
        <dbReference type="PROSITE-ProRule" id="PRU00108"/>
    </source>
</evidence>
<dbReference type="PANTHER" id="PTHR24328">
    <property type="entry name" value="HOMEOBOX PROTEIN MOX"/>
    <property type="match status" value="1"/>
</dbReference>
<feature type="region of interest" description="Disordered" evidence="11">
    <location>
        <begin position="176"/>
        <end position="200"/>
    </location>
</feature>
<dbReference type="Proteomes" id="UP000694925">
    <property type="component" value="Unplaced"/>
</dbReference>
<dbReference type="RefSeq" id="XP_017878359.2">
    <property type="nucleotide sequence ID" value="XM_018022870.2"/>
</dbReference>
<dbReference type="CDD" id="cd00086">
    <property type="entry name" value="homeodomain"/>
    <property type="match status" value="1"/>
</dbReference>
<keyword evidence="4 9" id="KW-0238">DNA-binding</keyword>
<keyword evidence="5 9" id="KW-0371">Homeobox</keyword>
<evidence type="ECO:0000313" key="14">
    <source>
        <dbReference type="RefSeq" id="XP_017878359.2"/>
    </source>
</evidence>
<dbReference type="AlphaFoldDB" id="A0AAJ7IWM5"/>
<dbReference type="PROSITE" id="PS50071">
    <property type="entry name" value="HOMEOBOX_2"/>
    <property type="match status" value="1"/>
</dbReference>
<evidence type="ECO:0000256" key="3">
    <source>
        <dbReference type="ARBA" id="ARBA00023015"/>
    </source>
</evidence>
<dbReference type="InterPro" id="IPR042634">
    <property type="entry name" value="MOX-1/MOX-2"/>
</dbReference>
<dbReference type="PROSITE" id="PS00027">
    <property type="entry name" value="HOMEOBOX_1"/>
    <property type="match status" value="1"/>
</dbReference>
<organism evidence="13 14">
    <name type="scientific">Ceratina calcarata</name>
    <dbReference type="NCBI Taxonomy" id="156304"/>
    <lineage>
        <taxon>Eukaryota</taxon>
        <taxon>Metazoa</taxon>
        <taxon>Ecdysozoa</taxon>
        <taxon>Arthropoda</taxon>
        <taxon>Hexapoda</taxon>
        <taxon>Insecta</taxon>
        <taxon>Pterygota</taxon>
        <taxon>Neoptera</taxon>
        <taxon>Endopterygota</taxon>
        <taxon>Hymenoptera</taxon>
        <taxon>Apocrita</taxon>
        <taxon>Aculeata</taxon>
        <taxon>Apoidea</taxon>
        <taxon>Anthophila</taxon>
        <taxon>Apidae</taxon>
        <taxon>Ceratina</taxon>
        <taxon>Zadontomerus</taxon>
    </lineage>
</organism>
<evidence type="ECO:0000313" key="13">
    <source>
        <dbReference type="Proteomes" id="UP000694925"/>
    </source>
</evidence>
<dbReference type="CTD" id="42664"/>
<keyword evidence="7" id="KW-0804">Transcription</keyword>
<dbReference type="InterPro" id="IPR009057">
    <property type="entry name" value="Homeodomain-like_sf"/>
</dbReference>
<sequence length="265" mass="30885">MSCSENVDEKSCNFFETPLIPSCSKANLQSCYFSETRDHSYMRYHKYVWNNFSNPCGNVSTSTFSENNLPSFYVANNQFPDMNRNCRMHRCEQYLHHNSSLDEMSVIDESIGKSDVNSTVESVKSQDRHACTSASASSAWEVPSCENDGPKSVLNELKYRSWQDSYAIDVSDNSFNSDACSEEREEHERNKRTGDKPRKERTAFTKYQVRHLEHEFAHSNYLTRLRRYEIAVALDLTERQVKVWFQNRRMKWKRAKTGLEKVNGS</sequence>